<sequence>NRKGQRKEQTNTNNNFCKIQQRKQKNPPIARVADGSLIDSEEYELQNKRSLDKYKVEPKQKWKERWITIVEDD</sequence>
<dbReference type="AlphaFoldDB" id="A0ABD3W8I4"/>
<dbReference type="Proteomes" id="UP001634394">
    <property type="component" value="Unassembled WGS sequence"/>
</dbReference>
<feature type="non-terminal residue" evidence="2">
    <location>
        <position position="1"/>
    </location>
</feature>
<evidence type="ECO:0000313" key="3">
    <source>
        <dbReference type="Proteomes" id="UP001634394"/>
    </source>
</evidence>
<organism evidence="2 3">
    <name type="scientific">Sinanodonta woodiana</name>
    <name type="common">Chinese pond mussel</name>
    <name type="synonym">Anodonta woodiana</name>
    <dbReference type="NCBI Taxonomy" id="1069815"/>
    <lineage>
        <taxon>Eukaryota</taxon>
        <taxon>Metazoa</taxon>
        <taxon>Spiralia</taxon>
        <taxon>Lophotrochozoa</taxon>
        <taxon>Mollusca</taxon>
        <taxon>Bivalvia</taxon>
        <taxon>Autobranchia</taxon>
        <taxon>Heteroconchia</taxon>
        <taxon>Palaeoheterodonta</taxon>
        <taxon>Unionida</taxon>
        <taxon>Unionoidea</taxon>
        <taxon>Unionidae</taxon>
        <taxon>Unioninae</taxon>
        <taxon>Sinanodonta</taxon>
    </lineage>
</organism>
<protein>
    <submittedName>
        <fullName evidence="2">Uncharacterized protein</fullName>
    </submittedName>
</protein>
<evidence type="ECO:0000256" key="1">
    <source>
        <dbReference type="SAM" id="MobiDB-lite"/>
    </source>
</evidence>
<name>A0ABD3W8I4_SINWO</name>
<keyword evidence="3" id="KW-1185">Reference proteome</keyword>
<evidence type="ECO:0000313" key="2">
    <source>
        <dbReference type="EMBL" id="KAL3870199.1"/>
    </source>
</evidence>
<reference evidence="2 3" key="1">
    <citation type="submission" date="2024-11" db="EMBL/GenBank/DDBJ databases">
        <title>Chromosome-level genome assembly of the freshwater bivalve Anodonta woodiana.</title>
        <authorList>
            <person name="Chen X."/>
        </authorList>
    </citation>
    <scope>NUCLEOTIDE SEQUENCE [LARGE SCALE GENOMIC DNA]</scope>
    <source>
        <strain evidence="2">MN2024</strain>
        <tissue evidence="2">Gills</tissue>
    </source>
</reference>
<gene>
    <name evidence="2" type="ORF">ACJMK2_038280</name>
</gene>
<accession>A0ABD3W8I4</accession>
<dbReference type="EMBL" id="JBJQND010000007">
    <property type="protein sequence ID" value="KAL3870199.1"/>
    <property type="molecule type" value="Genomic_DNA"/>
</dbReference>
<feature type="region of interest" description="Disordered" evidence="1">
    <location>
        <begin position="1"/>
        <end position="28"/>
    </location>
</feature>
<comment type="caution">
    <text evidence="2">The sequence shown here is derived from an EMBL/GenBank/DDBJ whole genome shotgun (WGS) entry which is preliminary data.</text>
</comment>
<proteinExistence type="predicted"/>